<dbReference type="Proteomes" id="UP000316225">
    <property type="component" value="Unassembled WGS sequence"/>
</dbReference>
<dbReference type="Gene3D" id="3.90.1150.10">
    <property type="entry name" value="Aspartate Aminotransferase, domain 1"/>
    <property type="match status" value="1"/>
</dbReference>
<dbReference type="PIRSF" id="PIRSF001434">
    <property type="entry name" value="CGS"/>
    <property type="match status" value="1"/>
</dbReference>
<comment type="catalytic activity">
    <reaction evidence="6">
        <text>L,L-cystathionine + H2O = L-homocysteine + pyruvate + NH4(+)</text>
        <dbReference type="Rhea" id="RHEA:13965"/>
        <dbReference type="ChEBI" id="CHEBI:15361"/>
        <dbReference type="ChEBI" id="CHEBI:15377"/>
        <dbReference type="ChEBI" id="CHEBI:28938"/>
        <dbReference type="ChEBI" id="CHEBI:58161"/>
        <dbReference type="ChEBI" id="CHEBI:58199"/>
    </reaction>
</comment>
<evidence type="ECO:0000256" key="3">
    <source>
        <dbReference type="ARBA" id="ARBA00022898"/>
    </source>
</evidence>
<reference evidence="10 11" key="1">
    <citation type="journal article" date="2015" name="Stand. Genomic Sci.">
        <title>Genomic Encyclopedia of Bacterial and Archaeal Type Strains, Phase III: the genomes of soil and plant-associated and newly described type strains.</title>
        <authorList>
            <person name="Whitman W.B."/>
            <person name="Woyke T."/>
            <person name="Klenk H.P."/>
            <person name="Zhou Y."/>
            <person name="Lilburn T.G."/>
            <person name="Beck B.J."/>
            <person name="De Vos P."/>
            <person name="Vandamme P."/>
            <person name="Eisen J.A."/>
            <person name="Garrity G."/>
            <person name="Hugenholtz P."/>
            <person name="Kyrpides N.C."/>
        </authorList>
    </citation>
    <scope>NUCLEOTIDE SEQUENCE [LARGE SCALE GENOMIC DNA]</scope>
    <source>
        <strain evidence="10 11">CGMCC 1.5364</strain>
    </source>
</reference>
<feature type="modified residue" description="N6-(pyridoxal phosphate)lysine" evidence="8">
    <location>
        <position position="209"/>
    </location>
</feature>
<comment type="pathway">
    <text evidence="5">Amino-acid biosynthesis; L-methionine biosynthesis via de novo pathway; L-homocysteine from L-cystathionine: step 1/1.</text>
</comment>
<dbReference type="PANTHER" id="PTHR43500">
    <property type="entry name" value="CYSTATHIONINE BETA-LYASE-RELATED"/>
    <property type="match status" value="1"/>
</dbReference>
<dbReference type="InterPro" id="IPR015424">
    <property type="entry name" value="PyrdxlP-dep_Trfase"/>
</dbReference>
<evidence type="ECO:0000256" key="4">
    <source>
        <dbReference type="ARBA" id="ARBA00023239"/>
    </source>
</evidence>
<dbReference type="OrthoDB" id="9805807at2"/>
<evidence type="ECO:0000256" key="7">
    <source>
        <dbReference type="ARBA" id="ARBA00047625"/>
    </source>
</evidence>
<evidence type="ECO:0000313" key="10">
    <source>
        <dbReference type="EMBL" id="TWI31477.1"/>
    </source>
</evidence>
<dbReference type="InterPro" id="IPR015421">
    <property type="entry name" value="PyrdxlP-dep_Trfase_major"/>
</dbReference>
<keyword evidence="11" id="KW-1185">Reference proteome</keyword>
<dbReference type="FunFam" id="3.40.640.10:FF:000046">
    <property type="entry name" value="Cystathionine gamma-lyase"/>
    <property type="match status" value="1"/>
</dbReference>
<dbReference type="GO" id="GO:0047804">
    <property type="term" value="F:cysteine-S-conjugate beta-lyase activity"/>
    <property type="evidence" value="ECO:0007669"/>
    <property type="project" value="UniProtKB-EC"/>
</dbReference>
<dbReference type="GO" id="GO:0019450">
    <property type="term" value="P:L-cysteine catabolic process to pyruvate"/>
    <property type="evidence" value="ECO:0007669"/>
    <property type="project" value="TreeGrafter"/>
</dbReference>
<evidence type="ECO:0000256" key="6">
    <source>
        <dbReference type="ARBA" id="ARBA00047517"/>
    </source>
</evidence>
<dbReference type="InterPro" id="IPR054542">
    <property type="entry name" value="Cys_met_metab_PP"/>
</dbReference>
<name>A0A562NH52_9RHOB</name>
<evidence type="ECO:0000256" key="5">
    <source>
        <dbReference type="ARBA" id="ARBA00046315"/>
    </source>
</evidence>
<dbReference type="EMBL" id="VLKU01000009">
    <property type="protein sequence ID" value="TWI31477.1"/>
    <property type="molecule type" value="Genomic_DNA"/>
</dbReference>
<dbReference type="RefSeq" id="WP_145399021.1">
    <property type="nucleotide sequence ID" value="NZ_VLKU01000009.1"/>
</dbReference>
<dbReference type="GO" id="GO:0030170">
    <property type="term" value="F:pyridoxal phosphate binding"/>
    <property type="evidence" value="ECO:0007669"/>
    <property type="project" value="InterPro"/>
</dbReference>
<comment type="similarity">
    <text evidence="2 9">Belongs to the trans-sulfuration enzymes family.</text>
</comment>
<dbReference type="GO" id="GO:0019346">
    <property type="term" value="P:transsulfuration"/>
    <property type="evidence" value="ECO:0007669"/>
    <property type="project" value="InterPro"/>
</dbReference>
<accession>A0A562NH52</accession>
<dbReference type="InterPro" id="IPR015422">
    <property type="entry name" value="PyrdxlP-dep_Trfase_small"/>
</dbReference>
<dbReference type="SUPFAM" id="SSF53383">
    <property type="entry name" value="PLP-dependent transferases"/>
    <property type="match status" value="1"/>
</dbReference>
<dbReference type="InterPro" id="IPR006233">
    <property type="entry name" value="Cys_b_lyase_bac"/>
</dbReference>
<sequence>MAGKLGKSTETMLVQAGRGQCPNGTVNQPLQRASTILFDKVSDLDQAKKSRFDTGTVFYGRFGTPDVFAFEQAMSEFEGGAATLAVPSGLAACVLPLITFLKPGDHVLVVDTVYEPARTSLDAFISRNGVEVEYYDPRADIAPLIRDNTKLIYLESPGSLTFELQDIPAITAAARARGVLTMCDNTWATALFCKPLELGVDIVVQAATKYIVGHSDAMLGLVTVADSALHRPLREAANWVGYHAAPDNVYLAARGLRTLSARLTQHQNSALALAKWLEQQPGVAKVLHPGLPSHPDHAIWKRDFQGASGLFSVLLDATDRDTAIRFAESLSMFGMGFSWGGYESLVLLGDPAHARTATRWDEPRQLVRLHIGLENVDDLKDDLAAALAASVQK</sequence>
<evidence type="ECO:0000256" key="9">
    <source>
        <dbReference type="RuleBase" id="RU362118"/>
    </source>
</evidence>
<dbReference type="AlphaFoldDB" id="A0A562NH52"/>
<dbReference type="Gene3D" id="3.40.640.10">
    <property type="entry name" value="Type I PLP-dependent aspartate aminotransferase-like (Major domain)"/>
    <property type="match status" value="1"/>
</dbReference>
<comment type="catalytic activity">
    <reaction evidence="7">
        <text>an S-substituted L-cysteine + H2O = a thiol + pyruvate + NH4(+)</text>
        <dbReference type="Rhea" id="RHEA:18121"/>
        <dbReference type="ChEBI" id="CHEBI:15361"/>
        <dbReference type="ChEBI" id="CHEBI:15377"/>
        <dbReference type="ChEBI" id="CHEBI:28938"/>
        <dbReference type="ChEBI" id="CHEBI:29256"/>
        <dbReference type="ChEBI" id="CHEBI:58717"/>
        <dbReference type="EC" id="4.4.1.13"/>
    </reaction>
</comment>
<dbReference type="PANTHER" id="PTHR43500:SF1">
    <property type="entry name" value="CYSTATHIONINE BETA-LYASE-RELATED"/>
    <property type="match status" value="1"/>
</dbReference>
<organism evidence="10 11">
    <name type="scientific">Paracoccus sulfuroxidans</name>
    <dbReference type="NCBI Taxonomy" id="384678"/>
    <lineage>
        <taxon>Bacteria</taxon>
        <taxon>Pseudomonadati</taxon>
        <taxon>Pseudomonadota</taxon>
        <taxon>Alphaproteobacteria</taxon>
        <taxon>Rhodobacterales</taxon>
        <taxon>Paracoccaceae</taxon>
        <taxon>Paracoccus</taxon>
    </lineage>
</organism>
<evidence type="ECO:0000313" key="11">
    <source>
        <dbReference type="Proteomes" id="UP000316225"/>
    </source>
</evidence>
<evidence type="ECO:0000256" key="8">
    <source>
        <dbReference type="PIRSR" id="PIRSR001434-2"/>
    </source>
</evidence>
<dbReference type="Pfam" id="PF01053">
    <property type="entry name" value="Cys_Met_Meta_PP"/>
    <property type="match status" value="1"/>
</dbReference>
<protein>
    <submittedName>
        <fullName evidence="10">Cystathionine beta-lyase</fullName>
    </submittedName>
</protein>
<dbReference type="InterPro" id="IPR000277">
    <property type="entry name" value="Cys/Met-Metab_PyrdxlP-dep_enz"/>
</dbReference>
<keyword evidence="4 10" id="KW-0456">Lyase</keyword>
<comment type="cofactor">
    <cofactor evidence="1 9">
        <name>pyridoxal 5'-phosphate</name>
        <dbReference type="ChEBI" id="CHEBI:597326"/>
    </cofactor>
</comment>
<dbReference type="NCBIfam" id="TIGR01324">
    <property type="entry name" value="cysta_beta_ly_B"/>
    <property type="match status" value="1"/>
</dbReference>
<evidence type="ECO:0000256" key="2">
    <source>
        <dbReference type="ARBA" id="ARBA00009077"/>
    </source>
</evidence>
<proteinExistence type="inferred from homology"/>
<comment type="caution">
    <text evidence="10">The sequence shown here is derived from an EMBL/GenBank/DDBJ whole genome shotgun (WGS) entry which is preliminary data.</text>
</comment>
<evidence type="ECO:0000256" key="1">
    <source>
        <dbReference type="ARBA" id="ARBA00001933"/>
    </source>
</evidence>
<dbReference type="PROSITE" id="PS00868">
    <property type="entry name" value="CYS_MET_METAB_PP"/>
    <property type="match status" value="1"/>
</dbReference>
<gene>
    <name evidence="10" type="ORF">IQ24_02928</name>
</gene>
<keyword evidence="3 8" id="KW-0663">Pyridoxal phosphate</keyword>